<dbReference type="Proteomes" id="UP001153269">
    <property type="component" value="Unassembled WGS sequence"/>
</dbReference>
<feature type="region of interest" description="Disordered" evidence="1">
    <location>
        <begin position="95"/>
        <end position="120"/>
    </location>
</feature>
<gene>
    <name evidence="2" type="ORF">PLEPLA_LOCUS46863</name>
</gene>
<keyword evidence="3" id="KW-1185">Reference proteome</keyword>
<feature type="compositionally biased region" description="Basic and acidic residues" evidence="1">
    <location>
        <begin position="1"/>
        <end position="11"/>
    </location>
</feature>
<dbReference type="AlphaFoldDB" id="A0A9N7W1C3"/>
<feature type="compositionally biased region" description="Basic and acidic residues" evidence="1">
    <location>
        <begin position="95"/>
        <end position="108"/>
    </location>
</feature>
<organism evidence="2 3">
    <name type="scientific">Pleuronectes platessa</name>
    <name type="common">European plaice</name>
    <dbReference type="NCBI Taxonomy" id="8262"/>
    <lineage>
        <taxon>Eukaryota</taxon>
        <taxon>Metazoa</taxon>
        <taxon>Chordata</taxon>
        <taxon>Craniata</taxon>
        <taxon>Vertebrata</taxon>
        <taxon>Euteleostomi</taxon>
        <taxon>Actinopterygii</taxon>
        <taxon>Neopterygii</taxon>
        <taxon>Teleostei</taxon>
        <taxon>Neoteleostei</taxon>
        <taxon>Acanthomorphata</taxon>
        <taxon>Carangaria</taxon>
        <taxon>Pleuronectiformes</taxon>
        <taxon>Pleuronectoidei</taxon>
        <taxon>Pleuronectidae</taxon>
        <taxon>Pleuronectes</taxon>
    </lineage>
</organism>
<comment type="caution">
    <text evidence="2">The sequence shown here is derived from an EMBL/GenBank/DDBJ whole genome shotgun (WGS) entry which is preliminary data.</text>
</comment>
<proteinExistence type="predicted"/>
<name>A0A9N7W1C3_PLEPL</name>
<accession>A0A9N7W1C3</accession>
<evidence type="ECO:0000256" key="1">
    <source>
        <dbReference type="SAM" id="MobiDB-lite"/>
    </source>
</evidence>
<evidence type="ECO:0000313" key="2">
    <source>
        <dbReference type="EMBL" id="CAB1459027.1"/>
    </source>
</evidence>
<feature type="region of interest" description="Disordered" evidence="1">
    <location>
        <begin position="1"/>
        <end position="72"/>
    </location>
</feature>
<protein>
    <submittedName>
        <fullName evidence="2">Uncharacterized protein</fullName>
    </submittedName>
</protein>
<sequence>MGWGEMERWGEESQGPSYSSRPLQKWGATEPQPTAHGHGGPEERGGVQNGGEGRLFKKRKNNQGLYGPADIPNRMHYQIQPAGDAFLLDARRATLADTERSSSHKAAERGTGSPVLHSHT</sequence>
<dbReference type="EMBL" id="CADEAL010004414">
    <property type="protein sequence ID" value="CAB1459027.1"/>
    <property type="molecule type" value="Genomic_DNA"/>
</dbReference>
<evidence type="ECO:0000313" key="3">
    <source>
        <dbReference type="Proteomes" id="UP001153269"/>
    </source>
</evidence>
<reference evidence="2" key="1">
    <citation type="submission" date="2020-03" db="EMBL/GenBank/DDBJ databases">
        <authorList>
            <person name="Weist P."/>
        </authorList>
    </citation>
    <scope>NUCLEOTIDE SEQUENCE</scope>
</reference>